<comment type="caution">
    <text evidence="1">The sequence shown here is derived from an EMBL/GenBank/DDBJ whole genome shotgun (WGS) entry which is preliminary data.</text>
</comment>
<dbReference type="EMBL" id="MU274909">
    <property type="protein sequence ID" value="KAI0089968.1"/>
    <property type="molecule type" value="Genomic_DNA"/>
</dbReference>
<dbReference type="Proteomes" id="UP001055072">
    <property type="component" value="Unassembled WGS sequence"/>
</dbReference>
<name>A0ACB8U6J4_9APHY</name>
<gene>
    <name evidence="1" type="ORF">BDY19DRAFT_94846</name>
</gene>
<proteinExistence type="predicted"/>
<accession>A0ACB8U6J4</accession>
<sequence>MDTPHWSLSNLSPCITPAVTGYRGVRLHRIRFPSFGHIIKYMKHFRSADDLILLSYLTWNDNAEVSLLKPMPTMHNRQKISVIANGCTDNFLIGFYAATVYSDSPIHTVLDRDQQRVLRFFVSLRDLFRDMDSKSETPRQSACHFDSREMDKLSFFQVHISSANWGSGSVLKFPSITARFYCNSRPPTRDVTNRHSPKPVRIVASHIVIAAPPQTAPVEGLEYINLVAYRKQLEENCALRAVVFEFGCHMTLRLAIENNPSLQDVWPRVDCTYRFVCGNTSKRPFPGWNISEDDLLEVDLATLQPTGIACSVDVYHNNTNVFCATREVLE</sequence>
<reference evidence="1" key="1">
    <citation type="journal article" date="2021" name="Environ. Microbiol.">
        <title>Gene family expansions and transcriptome signatures uncover fungal adaptations to wood decay.</title>
        <authorList>
            <person name="Hage H."/>
            <person name="Miyauchi S."/>
            <person name="Viragh M."/>
            <person name="Drula E."/>
            <person name="Min B."/>
            <person name="Chaduli D."/>
            <person name="Navarro D."/>
            <person name="Favel A."/>
            <person name="Norest M."/>
            <person name="Lesage-Meessen L."/>
            <person name="Balint B."/>
            <person name="Merenyi Z."/>
            <person name="de Eugenio L."/>
            <person name="Morin E."/>
            <person name="Martinez A.T."/>
            <person name="Baldrian P."/>
            <person name="Stursova M."/>
            <person name="Martinez M.J."/>
            <person name="Novotny C."/>
            <person name="Magnuson J.K."/>
            <person name="Spatafora J.W."/>
            <person name="Maurice S."/>
            <person name="Pangilinan J."/>
            <person name="Andreopoulos W."/>
            <person name="LaButti K."/>
            <person name="Hundley H."/>
            <person name="Na H."/>
            <person name="Kuo A."/>
            <person name="Barry K."/>
            <person name="Lipzen A."/>
            <person name="Henrissat B."/>
            <person name="Riley R."/>
            <person name="Ahrendt S."/>
            <person name="Nagy L.G."/>
            <person name="Grigoriev I.V."/>
            <person name="Martin F."/>
            <person name="Rosso M.N."/>
        </authorList>
    </citation>
    <scope>NUCLEOTIDE SEQUENCE</scope>
    <source>
        <strain evidence="1">CBS 384.51</strain>
    </source>
</reference>
<keyword evidence="2" id="KW-1185">Reference proteome</keyword>
<evidence type="ECO:0000313" key="2">
    <source>
        <dbReference type="Proteomes" id="UP001055072"/>
    </source>
</evidence>
<organism evidence="1 2">
    <name type="scientific">Irpex rosettiformis</name>
    <dbReference type="NCBI Taxonomy" id="378272"/>
    <lineage>
        <taxon>Eukaryota</taxon>
        <taxon>Fungi</taxon>
        <taxon>Dikarya</taxon>
        <taxon>Basidiomycota</taxon>
        <taxon>Agaricomycotina</taxon>
        <taxon>Agaricomycetes</taxon>
        <taxon>Polyporales</taxon>
        <taxon>Irpicaceae</taxon>
        <taxon>Irpex</taxon>
    </lineage>
</organism>
<evidence type="ECO:0000313" key="1">
    <source>
        <dbReference type="EMBL" id="KAI0089968.1"/>
    </source>
</evidence>
<protein>
    <submittedName>
        <fullName evidence="1">Uncharacterized protein</fullName>
    </submittedName>
</protein>